<keyword evidence="1" id="KW-0812">Transmembrane</keyword>
<dbReference type="OrthoDB" id="47276at2759"/>
<evidence type="ECO:0000313" key="4">
    <source>
        <dbReference type="Proteomes" id="UP000250275"/>
    </source>
</evidence>
<feature type="chain" id="PRO_5016340303" evidence="2">
    <location>
        <begin position="26"/>
        <end position="347"/>
    </location>
</feature>
<feature type="signal peptide" evidence="2">
    <location>
        <begin position="1"/>
        <end position="25"/>
    </location>
</feature>
<feature type="transmembrane region" description="Helical" evidence="1">
    <location>
        <begin position="252"/>
        <end position="272"/>
    </location>
</feature>
<keyword evidence="1" id="KW-0472">Membrane</keyword>
<protein>
    <submittedName>
        <fullName evidence="3">Uncharacterized protein</fullName>
    </submittedName>
</protein>
<keyword evidence="2" id="KW-0732">Signal</keyword>
<reference evidence="3 4" key="1">
    <citation type="submission" date="2015-07" db="EMBL/GenBank/DDBJ databases">
        <title>The genome of Eufriesea mexicana.</title>
        <authorList>
            <person name="Pan H."/>
            <person name="Kapheim K."/>
        </authorList>
    </citation>
    <scope>NUCLEOTIDE SEQUENCE [LARGE SCALE GENOMIC DNA]</scope>
    <source>
        <strain evidence="3">0111107269</strain>
        <tissue evidence="3">Whole body</tissue>
    </source>
</reference>
<dbReference type="AlphaFoldDB" id="A0A310SFW1"/>
<proteinExistence type="predicted"/>
<evidence type="ECO:0000313" key="3">
    <source>
        <dbReference type="EMBL" id="OAD53129.1"/>
    </source>
</evidence>
<keyword evidence="1" id="KW-1133">Transmembrane helix</keyword>
<evidence type="ECO:0000256" key="1">
    <source>
        <dbReference type="SAM" id="Phobius"/>
    </source>
</evidence>
<sequence length="347" mass="39458">MARWNILYLLCLLFFANNYINYSSSTYVQYDMESEKLCQILGGKSPINIATGAATVWSKYMYEQWKNVRSNIQCKFKFTTAKGFGLFAVIQKMSFRRNGTQCIDYVQFMRKDHHRTEKFCGSLDRSKIKYYVVPEPEDSVYSSESQPLVRTYAEYDPSDQKSSAELETEIFISKQKLHEGEFLALGIAYTTFTNCSNVDMNEYKSIGHNACMPNRFFCDGIYNCVPAICFDEDKCSRQNEIISNGTGAKVKVGAVITLILCLTIFVMCLWIYKRSQKLCWSMDCVNPNACPRPAPLPIILHEYEGSVIPSMPSAPMLEVAVPSSVADKNLPPSYDSLFPEHSNSIRS</sequence>
<dbReference type="Proteomes" id="UP000250275">
    <property type="component" value="Unassembled WGS sequence"/>
</dbReference>
<evidence type="ECO:0000256" key="2">
    <source>
        <dbReference type="SAM" id="SignalP"/>
    </source>
</evidence>
<name>A0A310SFW1_9HYME</name>
<organism evidence="3 4">
    <name type="scientific">Eufriesea mexicana</name>
    <dbReference type="NCBI Taxonomy" id="516756"/>
    <lineage>
        <taxon>Eukaryota</taxon>
        <taxon>Metazoa</taxon>
        <taxon>Ecdysozoa</taxon>
        <taxon>Arthropoda</taxon>
        <taxon>Hexapoda</taxon>
        <taxon>Insecta</taxon>
        <taxon>Pterygota</taxon>
        <taxon>Neoptera</taxon>
        <taxon>Endopterygota</taxon>
        <taxon>Hymenoptera</taxon>
        <taxon>Apocrita</taxon>
        <taxon>Aculeata</taxon>
        <taxon>Apoidea</taxon>
        <taxon>Anthophila</taxon>
        <taxon>Apidae</taxon>
        <taxon>Eufriesea</taxon>
    </lineage>
</organism>
<accession>A0A310SFW1</accession>
<keyword evidence="4" id="KW-1185">Reference proteome</keyword>
<gene>
    <name evidence="3" type="ORF">WN48_10758</name>
</gene>
<dbReference type="EMBL" id="KQ768478">
    <property type="protein sequence ID" value="OAD53129.1"/>
    <property type="molecule type" value="Genomic_DNA"/>
</dbReference>